<dbReference type="PANTHER" id="PTHR38111">
    <property type="entry name" value="ZN(2)-C6 FUNGAL-TYPE DOMAIN-CONTAINING PROTEIN-RELATED"/>
    <property type="match status" value="1"/>
</dbReference>
<accession>A0A9W9W629</accession>
<gene>
    <name evidence="1" type="ORF">N7509_004001</name>
</gene>
<evidence type="ECO:0000313" key="2">
    <source>
        <dbReference type="Proteomes" id="UP001147747"/>
    </source>
</evidence>
<comment type="caution">
    <text evidence="1">The sequence shown here is derived from an EMBL/GenBank/DDBJ whole genome shotgun (WGS) entry which is preliminary data.</text>
</comment>
<reference evidence="1" key="2">
    <citation type="journal article" date="2023" name="IMA Fungus">
        <title>Comparative genomic study of the Penicillium genus elucidates a diverse pangenome and 15 lateral gene transfer events.</title>
        <authorList>
            <person name="Petersen C."/>
            <person name="Sorensen T."/>
            <person name="Nielsen M.R."/>
            <person name="Sondergaard T.E."/>
            <person name="Sorensen J.L."/>
            <person name="Fitzpatrick D.A."/>
            <person name="Frisvad J.C."/>
            <person name="Nielsen K.L."/>
        </authorList>
    </citation>
    <scope>NUCLEOTIDE SEQUENCE</scope>
    <source>
        <strain evidence="1">IBT 29677</strain>
    </source>
</reference>
<reference evidence="1" key="1">
    <citation type="submission" date="2022-12" db="EMBL/GenBank/DDBJ databases">
        <authorList>
            <person name="Petersen C."/>
        </authorList>
    </citation>
    <scope>NUCLEOTIDE SEQUENCE</scope>
    <source>
        <strain evidence="1">IBT 29677</strain>
    </source>
</reference>
<dbReference type="Proteomes" id="UP001147747">
    <property type="component" value="Unassembled WGS sequence"/>
</dbReference>
<proteinExistence type="predicted"/>
<dbReference type="GeneID" id="81367618"/>
<organism evidence="1 2">
    <name type="scientific">Penicillium cosmopolitanum</name>
    <dbReference type="NCBI Taxonomy" id="1131564"/>
    <lineage>
        <taxon>Eukaryota</taxon>
        <taxon>Fungi</taxon>
        <taxon>Dikarya</taxon>
        <taxon>Ascomycota</taxon>
        <taxon>Pezizomycotina</taxon>
        <taxon>Eurotiomycetes</taxon>
        <taxon>Eurotiomycetidae</taxon>
        <taxon>Eurotiales</taxon>
        <taxon>Aspergillaceae</taxon>
        <taxon>Penicillium</taxon>
    </lineage>
</organism>
<protein>
    <submittedName>
        <fullName evidence="1">Uncharacterized protein</fullName>
    </submittedName>
</protein>
<dbReference type="RefSeq" id="XP_056491372.1">
    <property type="nucleotide sequence ID" value="XM_056628638.1"/>
</dbReference>
<sequence length="254" mass="28997">MPLYPGASQGCDECRRRRKKLPVGINKHTRSFLADSDWIHLPFLNSKKTRKELLHDIALPIPGLFYQTDRWLDGHSASNNSDHQEISDSPDQNLETGFSLLNDHQIIFDQLEEWESNWKASEQGPLYWYSDIPMPSKFIDVDSVCIPSFPNETYQVRFQNTQKAGLAVTFWSFRLELLMGMIKLQRSLCGPQAESLERNMAMAEETACLILQTAPYLTCCFEGAVASKAPLRTITRYFELAALDQDLYLPAVSI</sequence>
<keyword evidence="2" id="KW-1185">Reference proteome</keyword>
<dbReference type="OrthoDB" id="4491390at2759"/>
<dbReference type="InterPro" id="IPR053178">
    <property type="entry name" value="Osmoadaptation_assoc"/>
</dbReference>
<evidence type="ECO:0000313" key="1">
    <source>
        <dbReference type="EMBL" id="KAJ5404130.1"/>
    </source>
</evidence>
<name>A0A9W9W629_9EURO</name>
<dbReference type="AlphaFoldDB" id="A0A9W9W629"/>
<dbReference type="EMBL" id="JAPZBU010000005">
    <property type="protein sequence ID" value="KAJ5404130.1"/>
    <property type="molecule type" value="Genomic_DNA"/>
</dbReference>